<dbReference type="Pfam" id="PF01501">
    <property type="entry name" value="Glyco_transf_8"/>
    <property type="match status" value="1"/>
</dbReference>
<feature type="compositionally biased region" description="Polar residues" evidence="21">
    <location>
        <begin position="415"/>
        <end position="426"/>
    </location>
</feature>
<dbReference type="InterPro" id="IPR015424">
    <property type="entry name" value="PyrdxlP-dep_Trfase"/>
</dbReference>
<feature type="region of interest" description="Disordered" evidence="21">
    <location>
        <begin position="1739"/>
        <end position="1759"/>
    </location>
</feature>
<dbReference type="GO" id="GO:0005783">
    <property type="term" value="C:endoplasmic reticulum"/>
    <property type="evidence" value="ECO:0007669"/>
    <property type="project" value="TreeGrafter"/>
</dbReference>
<comment type="pathway">
    <text evidence="4">Lipid metabolism; sphingolipid metabolism.</text>
</comment>
<evidence type="ECO:0000256" key="19">
    <source>
        <dbReference type="ARBA" id="ARBA00052293"/>
    </source>
</evidence>
<evidence type="ECO:0000259" key="22">
    <source>
        <dbReference type="Pfam" id="PF00155"/>
    </source>
</evidence>
<dbReference type="InterPro" id="IPR015421">
    <property type="entry name" value="PyrdxlP-dep_Trfase_major"/>
</dbReference>
<dbReference type="EMBL" id="LSSK01001696">
    <property type="protein sequence ID" value="OMH79011.1"/>
    <property type="molecule type" value="Genomic_DNA"/>
</dbReference>
<comment type="pathway">
    <text evidence="5">Sphingolipid metabolism.</text>
</comment>
<dbReference type="Proteomes" id="UP000188320">
    <property type="component" value="Unassembled WGS sequence"/>
</dbReference>
<dbReference type="GO" id="GO:0008466">
    <property type="term" value="F:glycogenin glucosyltransferase activity"/>
    <property type="evidence" value="ECO:0007669"/>
    <property type="project" value="UniProtKB-EC"/>
</dbReference>
<dbReference type="InterPro" id="IPR050087">
    <property type="entry name" value="AON_synthase_class-II"/>
</dbReference>
<evidence type="ECO:0000256" key="21">
    <source>
        <dbReference type="SAM" id="MobiDB-lite"/>
    </source>
</evidence>
<keyword evidence="13" id="KW-0443">Lipid metabolism</keyword>
<feature type="compositionally biased region" description="Gly residues" evidence="21">
    <location>
        <begin position="1203"/>
        <end position="1224"/>
    </location>
</feature>
<feature type="region of interest" description="Disordered" evidence="21">
    <location>
        <begin position="1117"/>
        <end position="1161"/>
    </location>
</feature>
<name>A0A1R1PDI8_ZANCU</name>
<feature type="region of interest" description="Disordered" evidence="21">
    <location>
        <begin position="1180"/>
        <end position="1247"/>
    </location>
</feature>
<feature type="domain" description="Aminotransferase class I/classII large" evidence="22">
    <location>
        <begin position="1424"/>
        <end position="1717"/>
    </location>
</feature>
<gene>
    <name evidence="23" type="ORF">AX774_g7584</name>
</gene>
<dbReference type="InterPro" id="IPR029044">
    <property type="entry name" value="Nucleotide-diphossugar_trans"/>
</dbReference>
<reference evidence="24" key="1">
    <citation type="submission" date="2017-01" db="EMBL/GenBank/DDBJ databases">
        <authorList>
            <person name="Wang Y."/>
            <person name="White M."/>
            <person name="Kvist S."/>
            <person name="Moncalvo J.-M."/>
        </authorList>
    </citation>
    <scope>NUCLEOTIDE SEQUENCE [LARGE SCALE GENOMIC DNA]</scope>
    <source>
        <strain evidence="24">COL-18-3</strain>
    </source>
</reference>
<evidence type="ECO:0000256" key="18">
    <source>
        <dbReference type="ARBA" id="ARBA00050886"/>
    </source>
</evidence>
<evidence type="ECO:0000256" key="20">
    <source>
        <dbReference type="ARBA" id="ARBA00057883"/>
    </source>
</evidence>
<organism evidence="23 24">
    <name type="scientific">Zancudomyces culisetae</name>
    <name type="common">Gut fungus</name>
    <name type="synonym">Smittium culisetae</name>
    <dbReference type="NCBI Taxonomy" id="1213189"/>
    <lineage>
        <taxon>Eukaryota</taxon>
        <taxon>Fungi</taxon>
        <taxon>Fungi incertae sedis</taxon>
        <taxon>Zoopagomycota</taxon>
        <taxon>Kickxellomycotina</taxon>
        <taxon>Harpellomycetes</taxon>
        <taxon>Harpellales</taxon>
        <taxon>Legeriomycetaceae</taxon>
        <taxon>Zancudomyces</taxon>
    </lineage>
</organism>
<keyword evidence="14" id="KW-0325">Glycoprotein</keyword>
<evidence type="ECO:0000256" key="4">
    <source>
        <dbReference type="ARBA" id="ARBA00004760"/>
    </source>
</evidence>
<comment type="cofactor">
    <cofactor evidence="1">
        <name>pyridoxal 5'-phosphate</name>
        <dbReference type="ChEBI" id="CHEBI:597326"/>
    </cofactor>
</comment>
<comment type="subcellular location">
    <subcellularLocation>
        <location evidence="3">Cytoplasm</location>
    </subcellularLocation>
</comment>
<feature type="compositionally biased region" description="Low complexity" evidence="21">
    <location>
        <begin position="1740"/>
        <end position="1754"/>
    </location>
</feature>
<keyword evidence="9" id="KW-0479">Metal-binding</keyword>
<evidence type="ECO:0000256" key="17">
    <source>
        <dbReference type="ARBA" id="ARBA00038162"/>
    </source>
</evidence>
<evidence type="ECO:0000256" key="16">
    <source>
        <dbReference type="ARBA" id="ARBA00023315"/>
    </source>
</evidence>
<evidence type="ECO:0000256" key="10">
    <source>
        <dbReference type="ARBA" id="ARBA00022898"/>
    </source>
</evidence>
<keyword evidence="7" id="KW-0963">Cytoplasm</keyword>
<keyword evidence="11" id="KW-0746">Sphingolipid metabolism</keyword>
<dbReference type="GO" id="GO:0005978">
    <property type="term" value="P:glycogen biosynthetic process"/>
    <property type="evidence" value="ECO:0007669"/>
    <property type="project" value="UniProtKB-KW"/>
</dbReference>
<feature type="region of interest" description="Disordered" evidence="21">
    <location>
        <begin position="405"/>
        <end position="470"/>
    </location>
</feature>
<comment type="catalytic activity">
    <reaction evidence="18">
        <text>[1,4-alpha-D-glucosyl](n)-L-tyrosyl-[glycogenin] + UDP-alpha-D-glucose = [1,4-alpha-D-glucosyl](n+1)-L-tyrosyl-[glycogenin] + UDP + H(+)</text>
        <dbReference type="Rhea" id="RHEA:56560"/>
        <dbReference type="Rhea" id="RHEA-COMP:14606"/>
        <dbReference type="Rhea" id="RHEA-COMP:14607"/>
        <dbReference type="ChEBI" id="CHEBI:15378"/>
        <dbReference type="ChEBI" id="CHEBI:58223"/>
        <dbReference type="ChEBI" id="CHEBI:58885"/>
        <dbReference type="ChEBI" id="CHEBI:140574"/>
        <dbReference type="EC" id="2.4.1.186"/>
    </reaction>
</comment>
<dbReference type="InterPro" id="IPR002495">
    <property type="entry name" value="Glyco_trans_8"/>
</dbReference>
<comment type="function">
    <text evidence="20">Self-glucosylating initiator of glycogen synthesis. It catalyzes the formation of a short alpha (1,4)-glucosyl chain covalently attached via a glucose 1-O-tyrosyl linkage to internal tyrosine residues and these chains act as primers for the elongation reaction catalyzed by glycogen synthase.</text>
</comment>
<keyword evidence="24" id="KW-1185">Reference proteome</keyword>
<keyword evidence="10" id="KW-0663">Pyridoxal phosphate</keyword>
<dbReference type="CDD" id="cd02537">
    <property type="entry name" value="GT8_Glycogenin"/>
    <property type="match status" value="1"/>
</dbReference>
<evidence type="ECO:0000256" key="3">
    <source>
        <dbReference type="ARBA" id="ARBA00004496"/>
    </source>
</evidence>
<sequence length="1877" mass="209493">MSGSIQSNRREPSRNAFVTLVTNDNYVPGALVVLHALKLTLTKCEVVCLAPKDGISEEFKRRLEKSFDKVKWVTRKSSNNEAELNRLGRPDLRDTYTKLELWNPDVLGEYDMVCYIDCDFIIIRNIDNIFDGLDKHSRKLKEGEGPGGLIAAVPDLGWPDWFNSGLMVLTPGEKTYTDLCDMVDNENKRLQEQFYGLSYDGADQGLLNRYFSDWSRSGDTKSRLGFVYNVTGSSFYAYESALRANRNKIKAVHFAGQKKPWDYNRKDGRGELIKEGMISEFWWGWVRLWWSVHDEFVSEYKFWKGKYSKKKALSAEGYTQIKTIHQAKKYMKSVPKLEPISEEGEDMMNQSGHGEVLGTIGVKDEGSVVVDKDGGLECRDAIPDWEKDWSWAKNRVHHFDFSWQGRSKAGDSHGTEQTPSYGSKTSAFDWASGRDRLPEGSKDAPSGESQLSRGGVGGQGAEKVQESERQVPVIHIEDFWDSTGRTQEKESTYKAAGFFIEDTNEGEYDGEYDGEKGYLAPNGVQRVARERATRGRYHPTVIAQPEPLAQMSVNPVELWQSKELKEKQRLNPEIMGQLAQRADARKEYVVDLAQVYEMGLKEGYAQGVRSKHIANRELSDGVARRSAFESRRESRKPGSAPVNLRGTGTIEDIRWDNNWGGYPDKIPSSEVRGYAGDNIQSQWMSHETDSEEVGASLMTGAQNAANEMLRNWHLFLVSQAGETQDQMYDAIAAKAREVEENQKNYVFLTDQMVEIIRNKGIVGKDKEDAVVLKTKVEVEADGKDGFKSKYAFTLSSIVDVVNMDTFLESADVVGKEQVHDNYILPHHSVADMFAPHSSVAEPIDTVFNEAYLPDRNMIRQPTMSEDFGNISDCTNSSEDHNPRFNMEQLYTRLQSRLLGMQLDQNSRLDPTGAAPVASKMRLVKKPSARQTSTYSKQTASGNNSDFESFHSYKIQWNSEDLYGIGNLSRRNSILSVVSTDESVFDESEYPIHEDQSIDGALYHSIYTSGQSQHEQPQYNVLSPVVPISPPTLSSSPISSPNSAFEFFKKPRLKRSITAPMTPLVAGFQQVPIATPVTFFDDQHLRSSFQQLQFDYAKNNDDHIAYLTERNTRYNKAFSSSDGFVNNQSDGKNGKNGKNDGSNGEKAAQYRQSRQPLGLQDKPYSFEETILELKTKAIGDLNGIPNVRTSHRTPTRGEKKIGKAGEGGDSSGSRSGGDDGSGSGSGDSLRIDTSGNWKGGTNGTLSVQSDVNKNKNKGFLDEIQSFDLTILNEVLGSGLEDENPALFQTQDAGKNWGAAGSSESASAGVEGSTNYKSLVKIIGFPFRLFMRYIRGSYKNDPFRTFLELCLVVFFVWYVSRQKYKMNQNDIKLTEKEIDELVQEWKPEPLVPGLSKTERLILDSIPVIDGQNGVEVRLKNGDMVDNFSNYDYLGFMSNNEKAREKAVKTLRNYGVGACGPPGFYGTLDVHMELEKKVAEFMGAEAAIIYSQGMATGLSVIPCFSKRDGVIVADSGVNFVLQQGIQLSRSKVFWYKHNDMEDLENVLTTTNKYISKIKGPTPKKFIVTEGLFTDTGSIVNLPKILELKKKYKYRLILDDSAGIGALGARGAGVLDYYYGEKEGNGKDGVAEATKEVEILLGSLWQAFGGSGGFCCAAKELIGHQRLSGLGYVFSASMPAIMAVTASDAISRLAERDGDGRLALRKLNENISYMRQLLEEINNNNNKSINGYASEEKRLRNKDSNVSSISSVSTNNDNFTDRDSGIIEIEGDDNSPIIHVHLTPNCMRQAVQKLGGNGGINSTQQFWTRQDEELVMMQLASEIQTTYKVLVCSSLYVVEREKEPAPEPSLRIIVSAGHSKHQIIKCVEAIENSINKLINNY</sequence>
<evidence type="ECO:0000256" key="11">
    <source>
        <dbReference type="ARBA" id="ARBA00022919"/>
    </source>
</evidence>
<feature type="compositionally biased region" description="Basic and acidic residues" evidence="21">
    <location>
        <begin position="432"/>
        <end position="442"/>
    </location>
</feature>
<comment type="caution">
    <text evidence="23">The sequence shown here is derived from an EMBL/GenBank/DDBJ whole genome shotgun (WGS) entry which is preliminary data.</text>
</comment>
<dbReference type="InterPro" id="IPR004839">
    <property type="entry name" value="Aminotransferase_I/II_large"/>
</dbReference>
<dbReference type="Gene3D" id="3.90.550.10">
    <property type="entry name" value="Spore Coat Polysaccharide Biosynthesis Protein SpsA, Chain A"/>
    <property type="match status" value="1"/>
</dbReference>
<evidence type="ECO:0000256" key="6">
    <source>
        <dbReference type="ARBA" id="ARBA00008392"/>
    </source>
</evidence>
<evidence type="ECO:0000256" key="7">
    <source>
        <dbReference type="ARBA" id="ARBA00022490"/>
    </source>
</evidence>
<feature type="compositionally biased region" description="Polar residues" evidence="21">
    <location>
        <begin position="928"/>
        <end position="942"/>
    </location>
</feature>
<keyword evidence="15" id="KW-0464">Manganese</keyword>
<comment type="catalytic activity">
    <reaction evidence="19">
        <text>L-tyrosyl-[glycogenin] + UDP-alpha-D-glucose = alpha-D-glucosyl-L-tyrosyl-[glycogenin] + UDP + H(+)</text>
        <dbReference type="Rhea" id="RHEA:23360"/>
        <dbReference type="Rhea" id="RHEA-COMP:14604"/>
        <dbReference type="Rhea" id="RHEA-COMP:14605"/>
        <dbReference type="ChEBI" id="CHEBI:15378"/>
        <dbReference type="ChEBI" id="CHEBI:46858"/>
        <dbReference type="ChEBI" id="CHEBI:58223"/>
        <dbReference type="ChEBI" id="CHEBI:58885"/>
        <dbReference type="ChEBI" id="CHEBI:140573"/>
        <dbReference type="EC" id="2.4.1.186"/>
    </reaction>
</comment>
<evidence type="ECO:0000313" key="23">
    <source>
        <dbReference type="EMBL" id="OMH79011.1"/>
    </source>
</evidence>
<evidence type="ECO:0000256" key="15">
    <source>
        <dbReference type="ARBA" id="ARBA00023211"/>
    </source>
</evidence>
<dbReference type="FunFam" id="3.90.550.10:FF:000092">
    <property type="entry name" value="Glycogenin 2"/>
    <property type="match status" value="1"/>
</dbReference>
<feature type="compositionally biased region" description="Basic and acidic residues" evidence="21">
    <location>
        <begin position="620"/>
        <end position="636"/>
    </location>
</feature>
<keyword evidence="12" id="KW-0320">Glycogen biosynthesis</keyword>
<dbReference type="OrthoDB" id="3168162at2759"/>
<dbReference type="GO" id="GO:0016020">
    <property type="term" value="C:membrane"/>
    <property type="evidence" value="ECO:0007669"/>
    <property type="project" value="GOC"/>
</dbReference>
<dbReference type="Gene3D" id="3.40.640.10">
    <property type="entry name" value="Type I PLP-dependent aspartate aminotransferase-like (Major domain)"/>
    <property type="match status" value="1"/>
</dbReference>
<dbReference type="SUPFAM" id="SSF53383">
    <property type="entry name" value="PLP-dependent transferases"/>
    <property type="match status" value="1"/>
</dbReference>
<evidence type="ECO:0000256" key="1">
    <source>
        <dbReference type="ARBA" id="ARBA00001933"/>
    </source>
</evidence>
<protein>
    <submittedName>
        <fullName evidence="23">Serine palmitoyltransferase 1</fullName>
    </submittedName>
</protein>
<evidence type="ECO:0000256" key="8">
    <source>
        <dbReference type="ARBA" id="ARBA00022679"/>
    </source>
</evidence>
<dbReference type="GO" id="GO:0046513">
    <property type="term" value="P:ceramide biosynthetic process"/>
    <property type="evidence" value="ECO:0007669"/>
    <property type="project" value="TreeGrafter"/>
</dbReference>
<dbReference type="PANTHER" id="PTHR13693">
    <property type="entry name" value="CLASS II AMINOTRANSFERASE/8-AMINO-7-OXONONANOATE SYNTHASE"/>
    <property type="match status" value="1"/>
</dbReference>
<evidence type="ECO:0000256" key="9">
    <source>
        <dbReference type="ARBA" id="ARBA00022723"/>
    </source>
</evidence>
<dbReference type="PANTHER" id="PTHR13693:SF2">
    <property type="entry name" value="SERINE PALMITOYLTRANSFERASE 1"/>
    <property type="match status" value="1"/>
</dbReference>
<evidence type="ECO:0000256" key="5">
    <source>
        <dbReference type="ARBA" id="ARBA00004991"/>
    </source>
</evidence>
<feature type="region of interest" description="Disordered" evidence="21">
    <location>
        <begin position="906"/>
        <end position="942"/>
    </location>
</feature>
<dbReference type="GO" id="GO:0046872">
    <property type="term" value="F:metal ion binding"/>
    <property type="evidence" value="ECO:0007669"/>
    <property type="project" value="UniProtKB-KW"/>
</dbReference>
<proteinExistence type="inferred from homology"/>
<dbReference type="SUPFAM" id="SSF53448">
    <property type="entry name" value="Nucleotide-diphospho-sugar transferases"/>
    <property type="match status" value="1"/>
</dbReference>
<keyword evidence="8 23" id="KW-0808">Transferase</keyword>
<feature type="region of interest" description="Disordered" evidence="21">
    <location>
        <begin position="620"/>
        <end position="646"/>
    </location>
</feature>
<dbReference type="GO" id="GO:0046512">
    <property type="term" value="P:sphingosine biosynthetic process"/>
    <property type="evidence" value="ECO:0007669"/>
    <property type="project" value="TreeGrafter"/>
</dbReference>
<comment type="similarity">
    <text evidence="6">Belongs to the class-II pyridoxal-phosphate-dependent aminotransferase family.</text>
</comment>
<accession>A0A1R1PDI8</accession>
<dbReference type="GO" id="GO:0030170">
    <property type="term" value="F:pyridoxal phosphate binding"/>
    <property type="evidence" value="ECO:0007669"/>
    <property type="project" value="InterPro"/>
</dbReference>
<comment type="cofactor">
    <cofactor evidence="2">
        <name>Mn(2+)</name>
        <dbReference type="ChEBI" id="CHEBI:29035"/>
    </cofactor>
</comment>
<dbReference type="Pfam" id="PF00155">
    <property type="entry name" value="Aminotran_1_2"/>
    <property type="match status" value="1"/>
</dbReference>
<evidence type="ECO:0000256" key="2">
    <source>
        <dbReference type="ARBA" id="ARBA00001936"/>
    </source>
</evidence>
<evidence type="ECO:0000256" key="14">
    <source>
        <dbReference type="ARBA" id="ARBA00023180"/>
    </source>
</evidence>
<comment type="similarity">
    <text evidence="17">Belongs to the glycosyltransferase 8 family. Glycogenin subfamily.</text>
</comment>
<evidence type="ECO:0000256" key="12">
    <source>
        <dbReference type="ARBA" id="ARBA00023056"/>
    </source>
</evidence>
<keyword evidence="16" id="KW-0012">Acyltransferase</keyword>
<evidence type="ECO:0000313" key="24">
    <source>
        <dbReference type="Proteomes" id="UP000188320"/>
    </source>
</evidence>
<evidence type="ECO:0000256" key="13">
    <source>
        <dbReference type="ARBA" id="ARBA00023098"/>
    </source>
</evidence>
<dbReference type="GO" id="GO:0004758">
    <property type="term" value="F:serine C-palmitoyltransferase activity"/>
    <property type="evidence" value="ECO:0007669"/>
    <property type="project" value="TreeGrafter"/>
</dbReference>